<dbReference type="Proteomes" id="UP001267426">
    <property type="component" value="Unassembled WGS sequence"/>
</dbReference>
<evidence type="ECO:0000256" key="3">
    <source>
        <dbReference type="ARBA" id="ARBA00022679"/>
    </source>
</evidence>
<gene>
    <name evidence="6" type="primary">glgE</name>
    <name evidence="9" type="ORF">RM540_03260</name>
</gene>
<accession>A0ABU3BN85</accession>
<evidence type="ECO:0000256" key="6">
    <source>
        <dbReference type="HAMAP-Rule" id="MF_02124"/>
    </source>
</evidence>
<evidence type="ECO:0000313" key="10">
    <source>
        <dbReference type="Proteomes" id="UP001267426"/>
    </source>
</evidence>
<evidence type="ECO:0000256" key="7">
    <source>
        <dbReference type="SAM" id="MobiDB-lite"/>
    </source>
</evidence>
<dbReference type="PANTHER" id="PTHR47786:SF2">
    <property type="entry name" value="GLYCOSYL HYDROLASE FAMILY 13 CATALYTIC DOMAIN-CONTAINING PROTEIN"/>
    <property type="match status" value="1"/>
</dbReference>
<dbReference type="Gene3D" id="2.60.40.1180">
    <property type="entry name" value="Golgi alpha-mannosidase II"/>
    <property type="match status" value="1"/>
</dbReference>
<feature type="compositionally biased region" description="Pro residues" evidence="7">
    <location>
        <begin position="1"/>
        <end position="10"/>
    </location>
</feature>
<organism evidence="9 10">
    <name type="scientific">Rubrivirga litoralis</name>
    <dbReference type="NCBI Taxonomy" id="3075598"/>
    <lineage>
        <taxon>Bacteria</taxon>
        <taxon>Pseudomonadati</taxon>
        <taxon>Rhodothermota</taxon>
        <taxon>Rhodothermia</taxon>
        <taxon>Rhodothermales</taxon>
        <taxon>Rubricoccaceae</taxon>
        <taxon>Rubrivirga</taxon>
    </lineage>
</organism>
<keyword evidence="4 6" id="KW-0119">Carbohydrate metabolism</keyword>
<dbReference type="EMBL" id="JAVRHT010000004">
    <property type="protein sequence ID" value="MDT0630754.1"/>
    <property type="molecule type" value="Genomic_DNA"/>
</dbReference>
<feature type="active site" description="Nucleophile" evidence="6">
    <location>
        <position position="407"/>
    </location>
</feature>
<dbReference type="InterPro" id="IPR013780">
    <property type="entry name" value="Glyco_hydro_b"/>
</dbReference>
<keyword evidence="3 6" id="KW-0808">Transferase</keyword>
<feature type="active site" description="Proton donor" evidence="6">
    <location>
        <position position="436"/>
    </location>
</feature>
<comment type="similarity">
    <text evidence="6">Belongs to the glycosyl hydrolase 13 family. GlgE subfamily.</text>
</comment>
<dbReference type="InterPro" id="IPR021828">
    <property type="entry name" value="GlgE_dom_N/S"/>
</dbReference>
<feature type="binding site" evidence="6">
    <location>
        <position position="336"/>
    </location>
    <ligand>
        <name>alpha-maltose 1-phosphate</name>
        <dbReference type="ChEBI" id="CHEBI:63576"/>
    </ligand>
</feature>
<feature type="binding site" evidence="6">
    <location>
        <position position="408"/>
    </location>
    <ligand>
        <name>alpha-maltose 1-phosphate</name>
        <dbReference type="ChEBI" id="CHEBI:63576"/>
    </ligand>
</feature>
<evidence type="ECO:0000256" key="4">
    <source>
        <dbReference type="ARBA" id="ARBA00023277"/>
    </source>
</evidence>
<dbReference type="Gene3D" id="2.60.40.10">
    <property type="entry name" value="Immunoglobulins"/>
    <property type="match status" value="1"/>
</dbReference>
<evidence type="ECO:0000259" key="8">
    <source>
        <dbReference type="SMART" id="SM00642"/>
    </source>
</evidence>
<dbReference type="Pfam" id="PF11896">
    <property type="entry name" value="GlgE_dom_N_S"/>
    <property type="match status" value="1"/>
</dbReference>
<feature type="region of interest" description="Disordered" evidence="7">
    <location>
        <begin position="1"/>
        <end position="30"/>
    </location>
</feature>
<feature type="binding site" evidence="6">
    <location>
        <begin position="548"/>
        <end position="549"/>
    </location>
    <ligand>
        <name>alpha-maltose 1-phosphate</name>
        <dbReference type="ChEBI" id="CHEBI:63576"/>
    </ligand>
</feature>
<dbReference type="Pfam" id="PF21702">
    <property type="entry name" value="GLGE_C"/>
    <property type="match status" value="1"/>
</dbReference>
<protein>
    <recommendedName>
        <fullName evidence="6">Alpha-1,4-glucan:maltose-1-phosphate maltosyltransferase</fullName>
        <shortName evidence="6">GMPMT</shortName>
        <ecNumber evidence="6">2.4.99.16</ecNumber>
    </recommendedName>
    <alternativeName>
        <fullName evidence="6">(1-&gt;4)-alpha-D-glucan:maltose-1-phosphate alpha-D-maltosyltransferase</fullName>
    </alternativeName>
</protein>
<dbReference type="InterPro" id="IPR049171">
    <property type="entry name" value="GLGE_C"/>
</dbReference>
<feature type="binding site" evidence="6">
    <location>
        <position position="371"/>
    </location>
    <ligand>
        <name>alpha-maltose 1-phosphate</name>
        <dbReference type="ChEBI" id="CHEBI:63576"/>
    </ligand>
</feature>
<feature type="binding site" evidence="6">
    <location>
        <position position="276"/>
    </location>
    <ligand>
        <name>alpha-maltose 1-phosphate</name>
        <dbReference type="ChEBI" id="CHEBI:63576"/>
    </ligand>
</feature>
<evidence type="ECO:0000313" key="9">
    <source>
        <dbReference type="EMBL" id="MDT0630754.1"/>
    </source>
</evidence>
<dbReference type="CDD" id="cd11344">
    <property type="entry name" value="AmyAc_GlgE_like"/>
    <property type="match status" value="1"/>
</dbReference>
<proteinExistence type="inferred from homology"/>
<dbReference type="HAMAP" id="MF_02124">
    <property type="entry name" value="GlgE"/>
    <property type="match status" value="1"/>
</dbReference>
<dbReference type="InterPro" id="IPR013783">
    <property type="entry name" value="Ig-like_fold"/>
</dbReference>
<dbReference type="SUPFAM" id="SSF51445">
    <property type="entry name" value="(Trans)glycosidases"/>
    <property type="match status" value="1"/>
</dbReference>
<feature type="site" description="Transition state stabilizer" evidence="6">
    <location>
        <position position="494"/>
    </location>
</feature>
<dbReference type="EC" id="2.4.99.16" evidence="6"/>
<feature type="region of interest" description="Disordered" evidence="7">
    <location>
        <begin position="607"/>
        <end position="628"/>
    </location>
</feature>
<evidence type="ECO:0000256" key="2">
    <source>
        <dbReference type="ARBA" id="ARBA00022676"/>
    </source>
</evidence>
<evidence type="ECO:0000256" key="5">
    <source>
        <dbReference type="ARBA" id="ARBA00048735"/>
    </source>
</evidence>
<dbReference type="RefSeq" id="WP_311662087.1">
    <property type="nucleotide sequence ID" value="NZ_JAVRHT010000004.1"/>
</dbReference>
<dbReference type="InterPro" id="IPR026585">
    <property type="entry name" value="GlgE"/>
</dbReference>
<name>A0ABU3BN85_9BACT</name>
<keyword evidence="2 6" id="KW-0328">Glycosyltransferase</keyword>
<comment type="catalytic activity">
    <reaction evidence="5 6">
        <text>alpha-maltose 1-phosphate + [(1-&gt;4)-alpha-D-glucosyl](n) = [(1-&gt;4)-alpha-D-glucosyl](n+2) + phosphate</text>
        <dbReference type="Rhea" id="RHEA:42692"/>
        <dbReference type="Rhea" id="RHEA-COMP:9584"/>
        <dbReference type="Rhea" id="RHEA-COMP:10183"/>
        <dbReference type="ChEBI" id="CHEBI:15444"/>
        <dbReference type="ChEBI" id="CHEBI:43474"/>
        <dbReference type="ChEBI" id="CHEBI:63576"/>
        <dbReference type="EC" id="2.4.99.16"/>
    </reaction>
</comment>
<dbReference type="InterPro" id="IPR006047">
    <property type="entry name" value="GH13_cat_dom"/>
</dbReference>
<dbReference type="Gene3D" id="3.20.20.80">
    <property type="entry name" value="Glycosidases"/>
    <property type="match status" value="1"/>
</dbReference>
<sequence>MPPAADPAPPAQAGATAEPSLAWSPPSPEPEAWTRVALETLSPRVDGGRFPVARAQGERVEVVAGVVVDGHEKVAAVLEWAYDGHADAAGGAVQTAPMRLRYNDEYVADFACTELGAYRYRVRAWLDTFGTWQDQFRRRVEGGAGRAELESELLDGAALLDARNEGGALDGVIKRFKGGEVEAALEPEVLRLAAEHDPAVGAVESDWLGVRVDPEWARFAAWYEFFPRSAADPGPDGEPVHGTLDDAAERLPLIAERGFDVVYLPPISPIGETFRKGKDNAPTAEPGEVGSPWAVGGADGGHKSVLAELGGLDAFRRFVKKAEALDLKVALDIAFQTSPDHPYVTEHPEWFRHRPDGTIRYAENPPKKYQDIYPIDFESDDWRALWAELRSVFEFWIGEGVRVFRVDNPHTKPLAFWEWCLGTLRHEHPDLVFLAEAFTKPKTMYGLAKRGFNNSYTYFTWRTTKEELVEYGRELFQTDVAEVYRPNVWPNTPDILTDELRDGGRPAHTARLVLAATFSSAYGVYGPPFEHVDGRQHPDREEYLDSEKYEVRTWDWNDASSLQPLMKRINRIRRENPALQHMRNVRFHETDNAHLLAFSKQAPFQVEDRGDAPAPDAGGAGDGATPPPDNLILTVVNLDYRDAQAGWVTLDLEALGLPADRPFRVRDLLGGQSFTWQGAANFVELRPHEQPAHIFRVETLE</sequence>
<comment type="caution">
    <text evidence="9">The sequence shown here is derived from an EMBL/GenBank/DDBJ whole genome shotgun (WGS) entry which is preliminary data.</text>
</comment>
<dbReference type="InterPro" id="IPR017853">
    <property type="entry name" value="GH"/>
</dbReference>
<keyword evidence="10" id="KW-1185">Reference proteome</keyword>
<feature type="domain" description="Glycosyl hydrolase family 13 catalytic" evidence="8">
    <location>
        <begin position="224"/>
        <end position="573"/>
    </location>
</feature>
<comment type="subunit">
    <text evidence="1 6">Homodimer.</text>
</comment>
<reference evidence="9 10" key="1">
    <citation type="submission" date="2023-09" db="EMBL/GenBank/DDBJ databases">
        <authorList>
            <person name="Rey-Velasco X."/>
        </authorList>
    </citation>
    <scope>NUCLEOTIDE SEQUENCE [LARGE SCALE GENOMIC DNA]</scope>
    <source>
        <strain evidence="9 10">F394</strain>
    </source>
</reference>
<dbReference type="SMART" id="SM00642">
    <property type="entry name" value="Aamy"/>
    <property type="match status" value="1"/>
</dbReference>
<dbReference type="PANTHER" id="PTHR47786">
    <property type="entry name" value="ALPHA-1,4-GLUCAN:MALTOSE-1-PHOSPHATE MALTOSYLTRANSFERASE"/>
    <property type="match status" value="1"/>
</dbReference>
<evidence type="ECO:0000256" key="1">
    <source>
        <dbReference type="ARBA" id="ARBA00011738"/>
    </source>
</evidence>
<comment type="function">
    <text evidence="6">Maltosyltransferase that uses maltose 1-phosphate (M1P) as the sugar donor to elongate linear or branched alpha-(1-&gt;4)-glucans. Is involved in a branched alpha-glucan biosynthetic pathway from trehalose, together with TreS, Mak and GlgB.</text>
</comment>